<dbReference type="SUPFAM" id="SSF55874">
    <property type="entry name" value="ATPase domain of HSP90 chaperone/DNA topoisomerase II/histidine kinase"/>
    <property type="match status" value="1"/>
</dbReference>
<evidence type="ECO:0000256" key="6">
    <source>
        <dbReference type="ARBA" id="ARBA00022777"/>
    </source>
</evidence>
<keyword evidence="7 8" id="KW-1133">Transmembrane helix</keyword>
<organism evidence="10 11">
    <name type="scientific">Butyricimonas paravirosa</name>
    <dbReference type="NCBI Taxonomy" id="1472417"/>
    <lineage>
        <taxon>Bacteria</taxon>
        <taxon>Pseudomonadati</taxon>
        <taxon>Bacteroidota</taxon>
        <taxon>Bacteroidia</taxon>
        <taxon>Bacteroidales</taxon>
        <taxon>Odoribacteraceae</taxon>
        <taxon>Butyricimonas</taxon>
    </lineage>
</organism>
<evidence type="ECO:0000256" key="2">
    <source>
        <dbReference type="ARBA" id="ARBA00012438"/>
    </source>
</evidence>
<evidence type="ECO:0000256" key="4">
    <source>
        <dbReference type="ARBA" id="ARBA00022679"/>
    </source>
</evidence>
<dbReference type="InterPro" id="IPR050428">
    <property type="entry name" value="TCS_sensor_his_kinase"/>
</dbReference>
<dbReference type="Gene3D" id="1.10.287.130">
    <property type="match status" value="1"/>
</dbReference>
<feature type="domain" description="Histidine kinase" evidence="9">
    <location>
        <begin position="153"/>
        <end position="353"/>
    </location>
</feature>
<dbReference type="PROSITE" id="PS50109">
    <property type="entry name" value="HIS_KIN"/>
    <property type="match status" value="1"/>
</dbReference>
<dbReference type="InterPro" id="IPR005467">
    <property type="entry name" value="His_kinase_dom"/>
</dbReference>
<protein>
    <recommendedName>
        <fullName evidence="2">histidine kinase</fullName>
        <ecNumber evidence="2">2.7.13.3</ecNumber>
    </recommendedName>
</protein>
<evidence type="ECO:0000256" key="8">
    <source>
        <dbReference type="SAM" id="Phobius"/>
    </source>
</evidence>
<keyword evidence="4" id="KW-0808">Transferase</keyword>
<dbReference type="Pfam" id="PF00512">
    <property type="entry name" value="HisKA"/>
    <property type="match status" value="1"/>
</dbReference>
<dbReference type="Proteomes" id="UP001302374">
    <property type="component" value="Chromosome"/>
</dbReference>
<evidence type="ECO:0000256" key="1">
    <source>
        <dbReference type="ARBA" id="ARBA00000085"/>
    </source>
</evidence>
<keyword evidence="11" id="KW-1185">Reference proteome</keyword>
<name>A0ABZ0FSU3_9BACT</name>
<evidence type="ECO:0000256" key="7">
    <source>
        <dbReference type="ARBA" id="ARBA00022989"/>
    </source>
</evidence>
<dbReference type="EMBL" id="CP043839">
    <property type="protein sequence ID" value="WOF11482.1"/>
    <property type="molecule type" value="Genomic_DNA"/>
</dbReference>
<accession>A0ABZ0FSU3</accession>
<evidence type="ECO:0000256" key="3">
    <source>
        <dbReference type="ARBA" id="ARBA00022553"/>
    </source>
</evidence>
<dbReference type="PANTHER" id="PTHR45436">
    <property type="entry name" value="SENSOR HISTIDINE KINASE YKOH"/>
    <property type="match status" value="1"/>
</dbReference>
<keyword evidence="8" id="KW-0472">Membrane</keyword>
<evidence type="ECO:0000259" key="9">
    <source>
        <dbReference type="PROSITE" id="PS50109"/>
    </source>
</evidence>
<dbReference type="CDD" id="cd00082">
    <property type="entry name" value="HisKA"/>
    <property type="match status" value="1"/>
</dbReference>
<dbReference type="SMART" id="SM00387">
    <property type="entry name" value="HATPase_c"/>
    <property type="match status" value="1"/>
</dbReference>
<reference evidence="10 11" key="1">
    <citation type="submission" date="2019-09" db="EMBL/GenBank/DDBJ databases">
        <title>Butyricimonas paravirosa DSM 105722 (=214-4 = JCM 18677 = CCUG 65563).</title>
        <authorList>
            <person name="Le Roy T."/>
            <person name="Cani P.D."/>
        </authorList>
    </citation>
    <scope>NUCLEOTIDE SEQUENCE [LARGE SCALE GENOMIC DNA]</scope>
    <source>
        <strain evidence="10 11">DSM 105722</strain>
    </source>
</reference>
<keyword evidence="6 10" id="KW-0418">Kinase</keyword>
<feature type="transmembrane region" description="Helical" evidence="8">
    <location>
        <begin position="12"/>
        <end position="33"/>
    </location>
</feature>
<dbReference type="InterPro" id="IPR003594">
    <property type="entry name" value="HATPase_dom"/>
</dbReference>
<dbReference type="InterPro" id="IPR003661">
    <property type="entry name" value="HisK_dim/P_dom"/>
</dbReference>
<gene>
    <name evidence="10" type="ORF">F1644_03985</name>
</gene>
<evidence type="ECO:0000256" key="5">
    <source>
        <dbReference type="ARBA" id="ARBA00022692"/>
    </source>
</evidence>
<keyword evidence="5 8" id="KW-0812">Transmembrane</keyword>
<proteinExistence type="predicted"/>
<evidence type="ECO:0000313" key="11">
    <source>
        <dbReference type="Proteomes" id="UP001302374"/>
    </source>
</evidence>
<feature type="transmembrane region" description="Helical" evidence="8">
    <location>
        <begin position="64"/>
        <end position="86"/>
    </location>
</feature>
<dbReference type="InterPro" id="IPR036097">
    <property type="entry name" value="HisK_dim/P_sf"/>
</dbReference>
<dbReference type="GO" id="GO:0016301">
    <property type="term" value="F:kinase activity"/>
    <property type="evidence" value="ECO:0007669"/>
    <property type="project" value="UniProtKB-KW"/>
</dbReference>
<dbReference type="PANTHER" id="PTHR45436:SF5">
    <property type="entry name" value="SENSOR HISTIDINE KINASE TRCS"/>
    <property type="match status" value="1"/>
</dbReference>
<keyword evidence="3" id="KW-0597">Phosphoprotein</keyword>
<dbReference type="SMART" id="SM00388">
    <property type="entry name" value="HisKA"/>
    <property type="match status" value="1"/>
</dbReference>
<dbReference type="Gene3D" id="3.30.565.10">
    <property type="entry name" value="Histidine kinase-like ATPase, C-terminal domain"/>
    <property type="match status" value="1"/>
</dbReference>
<dbReference type="Pfam" id="PF02518">
    <property type="entry name" value="HATPase_c"/>
    <property type="match status" value="1"/>
</dbReference>
<evidence type="ECO:0000313" key="10">
    <source>
        <dbReference type="EMBL" id="WOF11482.1"/>
    </source>
</evidence>
<dbReference type="EC" id="2.7.13.3" evidence="2"/>
<dbReference type="SUPFAM" id="SSF47384">
    <property type="entry name" value="Homodimeric domain of signal transducing histidine kinase"/>
    <property type="match status" value="1"/>
</dbReference>
<sequence length="353" mass="40828">MVRMKSLLNKTLTQFIVCTIIILLLATPLFYLLTKHYYAEDMIDIIEATQQNQPIPELDLEQDIMQGVMIQFALISGVLGIAIILMTRFVSKRLWKPFEDTLKQLEHFKLESETIPLLPASDIKEFNQLNQSLNRMMTNSLKSYKVQKEFTENASHELQTPLAAFQSKLDVLLQFPDLTEQQAEMMQGLYQISGRLSRLNRNLLLLAKIDNKQYNQMSVINVMTTLEELLPFLENMTEGITLRKDFQIPELIVNGNKSLLESMINNLIVNAVRYNLPEGEITITIKENELTISNTSNEMPLDSKLIFNRFYHPTEKIQGNGLGLAIVKAICDYHSWSIQYHHENNKHYFTVHF</sequence>
<comment type="catalytic activity">
    <reaction evidence="1">
        <text>ATP + protein L-histidine = ADP + protein N-phospho-L-histidine.</text>
        <dbReference type="EC" id="2.7.13.3"/>
    </reaction>
</comment>
<dbReference type="InterPro" id="IPR036890">
    <property type="entry name" value="HATPase_C_sf"/>
</dbReference>